<evidence type="ECO:0000313" key="2">
    <source>
        <dbReference type="EMBL" id="GMS99148.1"/>
    </source>
</evidence>
<proteinExistence type="predicted"/>
<feature type="non-terminal residue" evidence="2">
    <location>
        <position position="95"/>
    </location>
</feature>
<sequence length="95" mass="10860">MKMDYSEFSKRGSRLVMLTELVRINAIGILLQDFSCLAWSDRSYAIIESKFADIVVGKRSWSHLCSNTIAVVVLLFLSSGRIRRSNMFHKDSDAR</sequence>
<dbReference type="AlphaFoldDB" id="A0AAV5TX73"/>
<keyword evidence="1" id="KW-0472">Membrane</keyword>
<protein>
    <recommendedName>
        <fullName evidence="4">G protein-coupled receptor</fullName>
    </recommendedName>
</protein>
<feature type="transmembrane region" description="Helical" evidence="1">
    <location>
        <begin position="21"/>
        <end position="40"/>
    </location>
</feature>
<keyword evidence="1" id="KW-0812">Transmembrane</keyword>
<dbReference type="Proteomes" id="UP001432027">
    <property type="component" value="Unassembled WGS sequence"/>
</dbReference>
<evidence type="ECO:0008006" key="4">
    <source>
        <dbReference type="Google" id="ProtNLM"/>
    </source>
</evidence>
<keyword evidence="1" id="KW-1133">Transmembrane helix</keyword>
<evidence type="ECO:0000313" key="3">
    <source>
        <dbReference type="Proteomes" id="UP001432027"/>
    </source>
</evidence>
<accession>A0AAV5TX73</accession>
<dbReference type="EMBL" id="BTSX01000005">
    <property type="protein sequence ID" value="GMS99148.1"/>
    <property type="molecule type" value="Genomic_DNA"/>
</dbReference>
<gene>
    <name evidence="2" type="ORF">PENTCL1PPCAC_21323</name>
</gene>
<keyword evidence="3" id="KW-1185">Reference proteome</keyword>
<reference evidence="2" key="1">
    <citation type="submission" date="2023-10" db="EMBL/GenBank/DDBJ databases">
        <title>Genome assembly of Pristionchus species.</title>
        <authorList>
            <person name="Yoshida K."/>
            <person name="Sommer R.J."/>
        </authorList>
    </citation>
    <scope>NUCLEOTIDE SEQUENCE</scope>
    <source>
        <strain evidence="2">RS0144</strain>
    </source>
</reference>
<name>A0AAV5TX73_9BILA</name>
<organism evidence="2 3">
    <name type="scientific">Pristionchus entomophagus</name>
    <dbReference type="NCBI Taxonomy" id="358040"/>
    <lineage>
        <taxon>Eukaryota</taxon>
        <taxon>Metazoa</taxon>
        <taxon>Ecdysozoa</taxon>
        <taxon>Nematoda</taxon>
        <taxon>Chromadorea</taxon>
        <taxon>Rhabditida</taxon>
        <taxon>Rhabditina</taxon>
        <taxon>Diplogasteromorpha</taxon>
        <taxon>Diplogasteroidea</taxon>
        <taxon>Neodiplogasteridae</taxon>
        <taxon>Pristionchus</taxon>
    </lineage>
</organism>
<evidence type="ECO:0000256" key="1">
    <source>
        <dbReference type="SAM" id="Phobius"/>
    </source>
</evidence>
<comment type="caution">
    <text evidence="2">The sequence shown here is derived from an EMBL/GenBank/DDBJ whole genome shotgun (WGS) entry which is preliminary data.</text>
</comment>
<feature type="transmembrane region" description="Helical" evidence="1">
    <location>
        <begin position="60"/>
        <end position="77"/>
    </location>
</feature>